<proteinExistence type="predicted"/>
<protein>
    <submittedName>
        <fullName evidence="1">Uncharacterized protein</fullName>
    </submittedName>
</protein>
<name>A0ACB6QPD0_9PLEO</name>
<accession>A0ACB6QPD0</accession>
<dbReference type="EMBL" id="MU003518">
    <property type="protein sequence ID" value="KAF2468006.1"/>
    <property type="molecule type" value="Genomic_DNA"/>
</dbReference>
<feature type="non-terminal residue" evidence="1">
    <location>
        <position position="332"/>
    </location>
</feature>
<keyword evidence="2" id="KW-1185">Reference proteome</keyword>
<gene>
    <name evidence="1" type="ORF">BDR25DRAFT_266475</name>
</gene>
<evidence type="ECO:0000313" key="2">
    <source>
        <dbReference type="Proteomes" id="UP000799755"/>
    </source>
</evidence>
<reference evidence="1" key="1">
    <citation type="journal article" date="2020" name="Stud. Mycol.">
        <title>101 Dothideomycetes genomes: a test case for predicting lifestyles and emergence of pathogens.</title>
        <authorList>
            <person name="Haridas S."/>
            <person name="Albert R."/>
            <person name="Binder M."/>
            <person name="Bloem J."/>
            <person name="Labutti K."/>
            <person name="Salamov A."/>
            <person name="Andreopoulos B."/>
            <person name="Baker S."/>
            <person name="Barry K."/>
            <person name="Bills G."/>
            <person name="Bluhm B."/>
            <person name="Cannon C."/>
            <person name="Castanera R."/>
            <person name="Culley D."/>
            <person name="Daum C."/>
            <person name="Ezra D."/>
            <person name="Gonzalez J."/>
            <person name="Henrissat B."/>
            <person name="Kuo A."/>
            <person name="Liang C."/>
            <person name="Lipzen A."/>
            <person name="Lutzoni F."/>
            <person name="Magnuson J."/>
            <person name="Mondo S."/>
            <person name="Nolan M."/>
            <person name="Ohm R."/>
            <person name="Pangilinan J."/>
            <person name="Park H.-J."/>
            <person name="Ramirez L."/>
            <person name="Alfaro M."/>
            <person name="Sun H."/>
            <person name="Tritt A."/>
            <person name="Yoshinaga Y."/>
            <person name="Zwiers L.-H."/>
            <person name="Turgeon B."/>
            <person name="Goodwin S."/>
            <person name="Spatafora J."/>
            <person name="Crous P."/>
            <person name="Grigoriev I."/>
        </authorList>
    </citation>
    <scope>NUCLEOTIDE SEQUENCE</scope>
    <source>
        <strain evidence="1">ATCC 200398</strain>
    </source>
</reference>
<evidence type="ECO:0000313" key="1">
    <source>
        <dbReference type="EMBL" id="KAF2468006.1"/>
    </source>
</evidence>
<organism evidence="1 2">
    <name type="scientific">Lindgomyces ingoldianus</name>
    <dbReference type="NCBI Taxonomy" id="673940"/>
    <lineage>
        <taxon>Eukaryota</taxon>
        <taxon>Fungi</taxon>
        <taxon>Dikarya</taxon>
        <taxon>Ascomycota</taxon>
        <taxon>Pezizomycotina</taxon>
        <taxon>Dothideomycetes</taxon>
        <taxon>Pleosporomycetidae</taxon>
        <taxon>Pleosporales</taxon>
        <taxon>Lindgomycetaceae</taxon>
        <taxon>Lindgomyces</taxon>
    </lineage>
</organism>
<comment type="caution">
    <text evidence="1">The sequence shown here is derived from an EMBL/GenBank/DDBJ whole genome shotgun (WGS) entry which is preliminary data.</text>
</comment>
<dbReference type="Proteomes" id="UP000799755">
    <property type="component" value="Unassembled WGS sequence"/>
</dbReference>
<sequence length="332" mass="37239">MFPFKVLSMGEVAGIPVASPRSEDQTKMPGRKRKHINYDESDGEGSCCGEETPIKKPKTIETPDLSTRYTNSEPLPKNASRRKGKKAATTDGELKFEFTEKRQRRYRARPPQSYLEIKARALTQRLTIQHRERCGTDDVPEEKVLIAGTTGNIYSVHIGLIPTCDCPHARKGHQCKHIIYVMLRVLKAPENISFQLALTSSELRDIFANAAPIPKADTEADHCGGNRKPVEGDCPICYSEFELDKDAIVYCKVACGNNVHRDCMENWTRAKQGKATCPYCRAIWSEGGFVGKEADLQSAERNAEGYVNVASQLGLSGQRDYSSYHQPWVRQR</sequence>